<evidence type="ECO:0000313" key="4">
    <source>
        <dbReference type="EMBL" id="AHD22923.1"/>
    </source>
</evidence>
<dbReference type="GO" id="GO:0003700">
    <property type="term" value="F:DNA-binding transcription factor activity"/>
    <property type="evidence" value="ECO:0007669"/>
    <property type="project" value="InterPro"/>
</dbReference>
<dbReference type="KEGG" id="rpy:Y013_20960"/>
<feature type="domain" description="HTH deoR-type" evidence="3">
    <location>
        <begin position="31"/>
        <end position="90"/>
    </location>
</feature>
<dbReference type="SUPFAM" id="SSF46785">
    <property type="entry name" value="Winged helix' DNA-binding domain"/>
    <property type="match status" value="1"/>
</dbReference>
<reference evidence="4 5" key="1">
    <citation type="journal article" date="2014" name="Genome Announc.">
        <title>Complete Genome of Rhodococcus pyridinivorans SB3094, a Methyl-Ethyl-Ketone-Degrading Bacterium Used for Bioaugmentation.</title>
        <authorList>
            <person name="Dueholm M.S."/>
            <person name="Albertsen M."/>
            <person name="D'Imperio S."/>
            <person name="Tale V.P."/>
            <person name="Lewis D."/>
            <person name="Nielsen P.H."/>
            <person name="Nielsen J.L."/>
        </authorList>
    </citation>
    <scope>NUCLEOTIDE SEQUENCE [LARGE SCALE GENOMIC DNA]</scope>
    <source>
        <strain evidence="4 5">SB3094</strain>
    </source>
</reference>
<dbReference type="InterPro" id="IPR036388">
    <property type="entry name" value="WH-like_DNA-bd_sf"/>
</dbReference>
<dbReference type="Proteomes" id="UP000018781">
    <property type="component" value="Chromosome"/>
</dbReference>
<dbReference type="InterPro" id="IPR013196">
    <property type="entry name" value="HTH_11"/>
</dbReference>
<dbReference type="Gene3D" id="1.10.10.10">
    <property type="entry name" value="Winged helix-like DNA-binding domain superfamily/Winged helix DNA-binding domain"/>
    <property type="match status" value="1"/>
</dbReference>
<dbReference type="EMBL" id="CP006996">
    <property type="protein sequence ID" value="AHD22923.1"/>
    <property type="molecule type" value="Genomic_DNA"/>
</dbReference>
<keyword evidence="2" id="KW-0804">Transcription</keyword>
<dbReference type="Pfam" id="PF08279">
    <property type="entry name" value="HTH_11"/>
    <property type="match status" value="1"/>
</dbReference>
<evidence type="ECO:0000259" key="3">
    <source>
        <dbReference type="PROSITE" id="PS51000"/>
    </source>
</evidence>
<gene>
    <name evidence="4" type="ORF">Y013_20960</name>
</gene>
<dbReference type="HOGENOM" id="CLU_041141_5_0_11"/>
<evidence type="ECO:0000256" key="2">
    <source>
        <dbReference type="ARBA" id="ARBA00023163"/>
    </source>
</evidence>
<dbReference type="InterPro" id="IPR001034">
    <property type="entry name" value="DeoR_HTH"/>
</dbReference>
<dbReference type="InterPro" id="IPR036390">
    <property type="entry name" value="WH_DNA-bd_sf"/>
</dbReference>
<organism evidence="4 5">
    <name type="scientific">Rhodococcus pyridinivorans SB3094</name>
    <dbReference type="NCBI Taxonomy" id="1435356"/>
    <lineage>
        <taxon>Bacteria</taxon>
        <taxon>Bacillati</taxon>
        <taxon>Actinomycetota</taxon>
        <taxon>Actinomycetes</taxon>
        <taxon>Mycobacteriales</taxon>
        <taxon>Nocardiaceae</taxon>
        <taxon>Rhodococcus</taxon>
    </lineage>
</organism>
<dbReference type="Pfam" id="PF13280">
    <property type="entry name" value="WYL"/>
    <property type="match status" value="1"/>
</dbReference>
<dbReference type="InterPro" id="IPR026881">
    <property type="entry name" value="WYL_dom"/>
</dbReference>
<dbReference type="Pfam" id="PF25583">
    <property type="entry name" value="WCX"/>
    <property type="match status" value="1"/>
</dbReference>
<dbReference type="PANTHER" id="PTHR34580:SF3">
    <property type="entry name" value="PROTEIN PAFB"/>
    <property type="match status" value="1"/>
</dbReference>
<protein>
    <submittedName>
        <fullName evidence="4">DeoR family transcripitonal regulator</fullName>
    </submittedName>
</protein>
<accession>V9XKM2</accession>
<dbReference type="eggNOG" id="COG2378">
    <property type="taxonomic scope" value="Bacteria"/>
</dbReference>
<dbReference type="PATRIC" id="fig|1435356.3.peg.4223"/>
<dbReference type="InterPro" id="IPR057727">
    <property type="entry name" value="WCX_dom"/>
</dbReference>
<dbReference type="PROSITE" id="PS51000">
    <property type="entry name" value="HTH_DEOR_2"/>
    <property type="match status" value="1"/>
</dbReference>
<name>V9XKM2_9NOCA</name>
<dbReference type="PIRSF" id="PIRSF016838">
    <property type="entry name" value="PafC"/>
    <property type="match status" value="1"/>
</dbReference>
<dbReference type="InterPro" id="IPR051534">
    <property type="entry name" value="CBASS_pafABC_assoc_protein"/>
</dbReference>
<proteinExistence type="predicted"/>
<dbReference type="InterPro" id="IPR028349">
    <property type="entry name" value="PafC-like"/>
</dbReference>
<evidence type="ECO:0000313" key="5">
    <source>
        <dbReference type="Proteomes" id="UP000018781"/>
    </source>
</evidence>
<dbReference type="AlphaFoldDB" id="V9XKM2"/>
<dbReference type="PANTHER" id="PTHR34580">
    <property type="match status" value="1"/>
</dbReference>
<dbReference type="PROSITE" id="PS52050">
    <property type="entry name" value="WYL"/>
    <property type="match status" value="1"/>
</dbReference>
<keyword evidence="1" id="KW-0805">Transcription regulation</keyword>
<sequence length="355" mass="39808">MDVKGFGNYRDTETRQFLSCFRKEIRHSMNRPQRLLSMLVVLQARRRVTAAELAEEFGVSERTVLRDVETLAAADLPVVAERGRYGGIVMLPGRQTDLNRLNASEVDVLRALGVDMGRARQLGVDAAARDAVHKLTARARRTPATARENDLLPLTEVVTVDNRGWFATEDRADVAALTRDLRRGRQLAITYRSSGHRGEREIVVDPYGVLSRAGRWYLVADDEGRPRLFALTRLSAWTVLDRPRRLSPGRTLPALARELGDALERREDVVVTADLAANRLDLARRILGARLRGSTAGPRPDVSRLTVAYDSIDGVRQLLQFGEHIEIVGPPEARNLVAELAESLLRRHTAHRRRE</sequence>
<evidence type="ECO:0000256" key="1">
    <source>
        <dbReference type="ARBA" id="ARBA00023015"/>
    </source>
</evidence>